<feature type="region of interest" description="Disordered" evidence="1">
    <location>
        <begin position="1"/>
        <end position="30"/>
    </location>
</feature>
<comment type="caution">
    <text evidence="2">The sequence shown here is derived from an EMBL/GenBank/DDBJ whole genome shotgun (WGS) entry which is preliminary data.</text>
</comment>
<organism evidence="2 3">
    <name type="scientific">Candidatus Raymondbacteria bacterium RIFOXYD12_FULL_49_13</name>
    <dbReference type="NCBI Taxonomy" id="1817890"/>
    <lineage>
        <taxon>Bacteria</taxon>
        <taxon>Raymondiibacteriota</taxon>
    </lineage>
</organism>
<dbReference type="InterPro" id="IPR022385">
    <property type="entry name" value="Rhs_assc_core"/>
</dbReference>
<dbReference type="AlphaFoldDB" id="A0A1F7F192"/>
<gene>
    <name evidence="2" type="ORF">A2519_01200</name>
</gene>
<accession>A0A1F7F192</accession>
<evidence type="ECO:0008006" key="4">
    <source>
        <dbReference type="Google" id="ProtNLM"/>
    </source>
</evidence>
<dbReference type="Gene3D" id="3.90.1720.10">
    <property type="entry name" value="endopeptidase domain like (from Nostoc punctiforme)"/>
    <property type="match status" value="1"/>
</dbReference>
<dbReference type="EMBL" id="MFYX01000147">
    <property type="protein sequence ID" value="OGK00401.1"/>
    <property type="molecule type" value="Genomic_DNA"/>
</dbReference>
<dbReference type="Gene3D" id="2.180.10.10">
    <property type="entry name" value="RHS repeat-associated core"/>
    <property type="match status" value="1"/>
</dbReference>
<dbReference type="NCBIfam" id="TIGR03696">
    <property type="entry name" value="Rhs_assc_core"/>
    <property type="match status" value="1"/>
</dbReference>
<dbReference type="PANTHER" id="PTHR32305">
    <property type="match status" value="1"/>
</dbReference>
<feature type="compositionally biased region" description="Polar residues" evidence="1">
    <location>
        <begin position="21"/>
        <end position="30"/>
    </location>
</feature>
<sequence>MPEQPASLASHRESEAGRTGGNSPCSRHLATSRTGKSKYLSVFISQANDNASVTYAAKYNVLYSVSDVAAGYASVTQTGSITSDPGLVNTTDPSNQNYMVIPSSSCAEDAATKLYKVALDAFCHSRSDGAPDIGAYEVPFYLKGALTYYNLGKDGQPFSEFGRNNGSTARINYITKPMNVGYEVPDAAQPNDQMLDVYFLHNHLGSPVVTFTDAIDVVSGKPTIVQIRDYYPYGKEIYNEVLVHEAKPGFTGKELDKEGLSTEGWVDDLGVRGLGLDYFGKRYYDPEIGRWIYVDPSPQYFDVYNYTGSNPINRTDPTGSADYGSQAEYEVAANIVMKDINFKAYKGQTYCNYALEAIVDVNNVLNPVYGSANEIITMLNNPEVATPITAAAAVEYAKKGISPVAALTGKDHGHVAAVAPEYGKMPVRDPKTGTISYQNVPKVFNVGKNNDKMGVNFAFPKKAVVEGKVQYFILNDDLKSLNARSK</sequence>
<evidence type="ECO:0000313" key="2">
    <source>
        <dbReference type="EMBL" id="OGK00401.1"/>
    </source>
</evidence>
<reference evidence="2 3" key="1">
    <citation type="journal article" date="2016" name="Nat. Commun.">
        <title>Thousands of microbial genomes shed light on interconnected biogeochemical processes in an aquifer system.</title>
        <authorList>
            <person name="Anantharaman K."/>
            <person name="Brown C.T."/>
            <person name="Hug L.A."/>
            <person name="Sharon I."/>
            <person name="Castelle C.J."/>
            <person name="Probst A.J."/>
            <person name="Thomas B.C."/>
            <person name="Singh A."/>
            <person name="Wilkins M.J."/>
            <person name="Karaoz U."/>
            <person name="Brodie E.L."/>
            <person name="Williams K.H."/>
            <person name="Hubbard S.S."/>
            <person name="Banfield J.F."/>
        </authorList>
    </citation>
    <scope>NUCLEOTIDE SEQUENCE [LARGE SCALE GENOMIC DNA]</scope>
</reference>
<proteinExistence type="predicted"/>
<protein>
    <recommendedName>
        <fullName evidence="4">RHS repeat-associated core domain-containing protein</fullName>
    </recommendedName>
</protein>
<dbReference type="PANTHER" id="PTHR32305:SF15">
    <property type="entry name" value="PROTEIN RHSA-RELATED"/>
    <property type="match status" value="1"/>
</dbReference>
<dbReference type="InterPro" id="IPR050708">
    <property type="entry name" value="T6SS_VgrG/RHS"/>
</dbReference>
<evidence type="ECO:0000313" key="3">
    <source>
        <dbReference type="Proteomes" id="UP000179243"/>
    </source>
</evidence>
<dbReference type="Proteomes" id="UP000179243">
    <property type="component" value="Unassembled WGS sequence"/>
</dbReference>
<evidence type="ECO:0000256" key="1">
    <source>
        <dbReference type="SAM" id="MobiDB-lite"/>
    </source>
</evidence>
<name>A0A1F7F192_UNCRA</name>